<dbReference type="RefSeq" id="WP_013623834.1">
    <property type="nucleotide sequence ID" value="NC_015172.1"/>
</dbReference>
<dbReference type="KEGG" id="sgy:Sgly_0600"/>
<dbReference type="STRING" id="645991.Sgly_0600"/>
<dbReference type="Proteomes" id="UP000007488">
    <property type="component" value="Chromosome"/>
</dbReference>
<dbReference type="PANTHER" id="PTHR39185:SF1">
    <property type="entry name" value="SWARMING MOTILITY PROTEIN SWRD"/>
    <property type="match status" value="1"/>
</dbReference>
<sequence length="68" mass="7886">MIFVRRLNKKVLAINPDLIETVEETPDTVIMLTNGNKYVVADTAEEIINRIVEFRKRCYPEYKGDKNG</sequence>
<dbReference type="EMBL" id="CP002547">
    <property type="protein sequence ID" value="ADY54963.1"/>
    <property type="molecule type" value="Genomic_DNA"/>
</dbReference>
<keyword evidence="1" id="KW-0969">Cilium</keyword>
<name>F0SZF8_SYNGF</name>
<reference evidence="1 2" key="1">
    <citation type="journal article" date="2011" name="Stand. Genomic Sci.">
        <title>Complete genome sequence of Syntrophobotulus glycolicus type strain (FlGlyR).</title>
        <authorList>
            <person name="Han C."/>
            <person name="Mwirichia R."/>
            <person name="Chertkov O."/>
            <person name="Held B."/>
            <person name="Lapidus A."/>
            <person name="Nolan M."/>
            <person name="Lucas S."/>
            <person name="Hammon N."/>
            <person name="Deshpande S."/>
            <person name="Cheng J.F."/>
            <person name="Tapia R."/>
            <person name="Goodwin L."/>
            <person name="Pitluck S."/>
            <person name="Huntemann M."/>
            <person name="Liolios K."/>
            <person name="Ivanova N."/>
            <person name="Pagani I."/>
            <person name="Mavromatis K."/>
            <person name="Ovchinikova G."/>
            <person name="Pati A."/>
            <person name="Chen A."/>
            <person name="Palaniappan K."/>
            <person name="Land M."/>
            <person name="Hauser L."/>
            <person name="Brambilla E.M."/>
            <person name="Rohde M."/>
            <person name="Spring S."/>
            <person name="Sikorski J."/>
            <person name="Goker M."/>
            <person name="Woyke T."/>
            <person name="Bristow J."/>
            <person name="Eisen J.A."/>
            <person name="Markowitz V."/>
            <person name="Hugenholtz P."/>
            <person name="Kyrpides N.C."/>
            <person name="Klenk H.P."/>
            <person name="Detter J.C."/>
        </authorList>
    </citation>
    <scope>NUCLEOTIDE SEQUENCE [LARGE SCALE GENOMIC DNA]</scope>
    <source>
        <strain evidence="2">DSM 8271 / FlGlyR</strain>
    </source>
</reference>
<evidence type="ECO:0000313" key="2">
    <source>
        <dbReference type="Proteomes" id="UP000007488"/>
    </source>
</evidence>
<reference evidence="2" key="2">
    <citation type="submission" date="2011-02" db="EMBL/GenBank/DDBJ databases">
        <title>The complete genome of Syntrophobotulus glycolicus DSM 8271.</title>
        <authorList>
            <person name="Lucas S."/>
            <person name="Copeland A."/>
            <person name="Lapidus A."/>
            <person name="Bruce D."/>
            <person name="Goodwin L."/>
            <person name="Pitluck S."/>
            <person name="Kyrpides N."/>
            <person name="Mavromatis K."/>
            <person name="Pagani I."/>
            <person name="Ivanova N."/>
            <person name="Mikhailova N."/>
            <person name="Chertkov O."/>
            <person name="Held B."/>
            <person name="Detter J.C."/>
            <person name="Tapia R."/>
            <person name="Han C."/>
            <person name="Land M."/>
            <person name="Hauser L."/>
            <person name="Markowitz V."/>
            <person name="Cheng J.-F."/>
            <person name="Hugenholtz P."/>
            <person name="Woyke T."/>
            <person name="Wu D."/>
            <person name="Spring S."/>
            <person name="Schroeder M."/>
            <person name="Brambilla E."/>
            <person name="Klenk H.-P."/>
            <person name="Eisen J.A."/>
        </authorList>
    </citation>
    <scope>NUCLEOTIDE SEQUENCE [LARGE SCALE GENOMIC DNA]</scope>
    <source>
        <strain evidence="2">DSM 8271 / FlGlyR</strain>
    </source>
</reference>
<keyword evidence="2" id="KW-1185">Reference proteome</keyword>
<dbReference type="Pfam" id="PF06289">
    <property type="entry name" value="FlbD"/>
    <property type="match status" value="1"/>
</dbReference>
<proteinExistence type="predicted"/>
<dbReference type="AlphaFoldDB" id="F0SZF8"/>
<keyword evidence="1" id="KW-0282">Flagellum</keyword>
<dbReference type="eggNOG" id="COG1582">
    <property type="taxonomic scope" value="Bacteria"/>
</dbReference>
<gene>
    <name evidence="1" type="ordered locus">Sgly_0600</name>
</gene>
<dbReference type="PANTHER" id="PTHR39185">
    <property type="entry name" value="SWARMING MOTILITY PROTEIN SWRD"/>
    <property type="match status" value="1"/>
</dbReference>
<dbReference type="InterPro" id="IPR009384">
    <property type="entry name" value="SwrD-like"/>
</dbReference>
<protein>
    <submittedName>
        <fullName evidence="1">Flagellar FlbD family protein</fullName>
    </submittedName>
</protein>
<evidence type="ECO:0000313" key="1">
    <source>
        <dbReference type="EMBL" id="ADY54963.1"/>
    </source>
</evidence>
<organism evidence="1 2">
    <name type="scientific">Syntrophobotulus glycolicus (strain DSM 8271 / FlGlyR)</name>
    <dbReference type="NCBI Taxonomy" id="645991"/>
    <lineage>
        <taxon>Bacteria</taxon>
        <taxon>Bacillati</taxon>
        <taxon>Bacillota</taxon>
        <taxon>Clostridia</taxon>
        <taxon>Eubacteriales</taxon>
        <taxon>Desulfitobacteriaceae</taxon>
        <taxon>Syntrophobotulus</taxon>
    </lineage>
</organism>
<keyword evidence="1" id="KW-0966">Cell projection</keyword>
<accession>F0SZF8</accession>
<dbReference type="HOGENOM" id="CLU_173020_1_0_9"/>
<dbReference type="OrthoDB" id="9799862at2"/>